<accession>A0A6P8JBJ7</accession>
<dbReference type="CDD" id="cd00037">
    <property type="entry name" value="CLECT"/>
    <property type="match status" value="2"/>
</dbReference>
<dbReference type="SUPFAM" id="SSF49899">
    <property type="entry name" value="Concanavalin A-like lectins/glucanases"/>
    <property type="match status" value="1"/>
</dbReference>
<dbReference type="InParanoid" id="A0A6P8JBJ7"/>
<organism evidence="5 6">
    <name type="scientific">Actinia tenebrosa</name>
    <name type="common">Australian red waratah sea anemone</name>
    <dbReference type="NCBI Taxonomy" id="6105"/>
    <lineage>
        <taxon>Eukaryota</taxon>
        <taxon>Metazoa</taxon>
        <taxon>Cnidaria</taxon>
        <taxon>Anthozoa</taxon>
        <taxon>Hexacorallia</taxon>
        <taxon>Actiniaria</taxon>
        <taxon>Actiniidae</taxon>
        <taxon>Actinia</taxon>
    </lineage>
</organism>
<dbReference type="OrthoDB" id="7357196at2759"/>
<dbReference type="InterPro" id="IPR013320">
    <property type="entry name" value="ConA-like_dom_sf"/>
</dbReference>
<dbReference type="KEGG" id="aten:116307881"/>
<dbReference type="Proteomes" id="UP000515163">
    <property type="component" value="Unplaced"/>
</dbReference>
<reference evidence="6" key="1">
    <citation type="submission" date="2025-08" db="UniProtKB">
        <authorList>
            <consortium name="RefSeq"/>
        </authorList>
    </citation>
    <scope>IDENTIFICATION</scope>
    <source>
        <tissue evidence="6">Tentacle</tissue>
    </source>
</reference>
<dbReference type="PROSITE" id="PS00615">
    <property type="entry name" value="C_TYPE_LECTIN_1"/>
    <property type="match status" value="1"/>
</dbReference>
<dbReference type="PROSITE" id="PS50948">
    <property type="entry name" value="PAN"/>
    <property type="match status" value="1"/>
</dbReference>
<evidence type="ECO:0000259" key="3">
    <source>
        <dbReference type="PROSITE" id="PS50041"/>
    </source>
</evidence>
<sequence length="459" mass="51867">MQRVILLLMHICIVHACEKYSFVKEQDVEFKDHVITTMTTQFVELCWDKCVWIMNCFSINARVNSFGMFECDLNNSSKKASPGSLVPTQGSQYHQMRVTKECDLNGCTIIKEDLGGGWYRINDAAVKIIHENKTWIDARAHCQSLGADLASIKTNYENLFIIDMFSKSMTSKGNNIALPGNDLPDLLKYWALEGTDGDVVLKGTPTPRYDVVDGEKALYFPGLKGYAEVPAVVMNPEGYTFMLWFKPGKNSTNNAENVYSDWAIPKCFRLTLSRNHNSLLFEIYKQEDGSAMTSYYASIDMNGWNHIAVTWKKAQATIRIVLNGTQDSTKTFIPIPPTTHTTYHFGVLGTALPHVYSNKALVGHVRHLMVFNNSMTDQEIQEAMNYEQQGSFWIGLNALNDSSTFKWSDGTSTKNMALPYFLEAPPSYGPRCVAVKKNGKWFDNYCTRLSYFVCGKPFP</sequence>
<keyword evidence="1" id="KW-1015">Disulfide bond</keyword>
<feature type="signal peptide" evidence="2">
    <location>
        <begin position="1"/>
        <end position="16"/>
    </location>
</feature>
<dbReference type="InterPro" id="IPR050111">
    <property type="entry name" value="C-type_lectin/snaclec_domain"/>
</dbReference>
<dbReference type="Gene3D" id="2.60.120.200">
    <property type="match status" value="1"/>
</dbReference>
<dbReference type="Gene3D" id="3.10.100.10">
    <property type="entry name" value="Mannose-Binding Protein A, subunit A"/>
    <property type="match status" value="1"/>
</dbReference>
<dbReference type="Pfam" id="PF13385">
    <property type="entry name" value="Laminin_G_3"/>
    <property type="match status" value="1"/>
</dbReference>
<feature type="chain" id="PRO_5027877617" evidence="2">
    <location>
        <begin position="17"/>
        <end position="459"/>
    </location>
</feature>
<dbReference type="InterPro" id="IPR016187">
    <property type="entry name" value="CTDL_fold"/>
</dbReference>
<keyword evidence="2" id="KW-0732">Signal</keyword>
<dbReference type="PANTHER" id="PTHR22803">
    <property type="entry name" value="MANNOSE, PHOSPHOLIPASE, LECTIN RECEPTOR RELATED"/>
    <property type="match status" value="1"/>
</dbReference>
<proteinExistence type="predicted"/>
<dbReference type="InterPro" id="IPR016186">
    <property type="entry name" value="C-type_lectin-like/link_sf"/>
</dbReference>
<protein>
    <submittedName>
        <fullName evidence="6">Uncharacterized protein LOC116307881</fullName>
    </submittedName>
</protein>
<evidence type="ECO:0000256" key="1">
    <source>
        <dbReference type="ARBA" id="ARBA00023157"/>
    </source>
</evidence>
<evidence type="ECO:0000313" key="6">
    <source>
        <dbReference type="RefSeq" id="XP_031574060.1"/>
    </source>
</evidence>
<name>A0A6P8JBJ7_ACTTE</name>
<dbReference type="InterPro" id="IPR003609">
    <property type="entry name" value="Pan_app"/>
</dbReference>
<dbReference type="PROSITE" id="PS50041">
    <property type="entry name" value="C_TYPE_LECTIN_2"/>
    <property type="match status" value="1"/>
</dbReference>
<evidence type="ECO:0000256" key="2">
    <source>
        <dbReference type="SAM" id="SignalP"/>
    </source>
</evidence>
<evidence type="ECO:0000313" key="5">
    <source>
        <dbReference type="Proteomes" id="UP000515163"/>
    </source>
</evidence>
<evidence type="ECO:0000259" key="4">
    <source>
        <dbReference type="PROSITE" id="PS50948"/>
    </source>
</evidence>
<feature type="domain" description="C-type lectin" evidence="3">
    <location>
        <begin position="367"/>
        <end position="455"/>
    </location>
</feature>
<dbReference type="SUPFAM" id="SSF56436">
    <property type="entry name" value="C-type lectin-like"/>
    <property type="match status" value="2"/>
</dbReference>
<keyword evidence="5" id="KW-1185">Reference proteome</keyword>
<dbReference type="GeneID" id="116307881"/>
<dbReference type="AlphaFoldDB" id="A0A6P8JBJ7"/>
<dbReference type="SMART" id="SM00034">
    <property type="entry name" value="CLECT"/>
    <property type="match status" value="1"/>
</dbReference>
<dbReference type="RefSeq" id="XP_031574060.1">
    <property type="nucleotide sequence ID" value="XM_031718200.1"/>
</dbReference>
<dbReference type="InterPro" id="IPR018378">
    <property type="entry name" value="C-type_lectin_CS"/>
</dbReference>
<gene>
    <name evidence="6" type="primary">LOC116307881</name>
</gene>
<dbReference type="InterPro" id="IPR001304">
    <property type="entry name" value="C-type_lectin-like"/>
</dbReference>
<feature type="domain" description="Apple" evidence="4">
    <location>
        <begin position="17"/>
        <end position="98"/>
    </location>
</feature>